<proteinExistence type="predicted"/>
<accession>A0ABV5Z9T3</accession>
<dbReference type="InterPro" id="IPR021830">
    <property type="entry name" value="DUF3422"/>
</dbReference>
<keyword evidence="2" id="KW-1185">Reference proteome</keyword>
<evidence type="ECO:0000313" key="1">
    <source>
        <dbReference type="EMBL" id="MFB9886040.1"/>
    </source>
</evidence>
<gene>
    <name evidence="1" type="ORF">ACFFLH_06435</name>
</gene>
<name>A0ABV5Z9T3_9GAMM</name>
<sequence length="409" mass="47105">MHPLHHALHNELHSRPSIYFDAPAWVYHFALLDEQQHSEHWLATLCAQLQQPYQPSQVQGFLAWQGYLAKWERHTEFVTFTLVCPREDEQQEWPAAPAWLQPWLDSHRQQIINACLIRVEHESQWRGSPQAYGFKDPAGSYIGGEDARLWSDFRLLPSGLTPFLLLNRHLNAYRLGRMLRRVLEIETYRMMASLALPMARQQSQQLKHYEQQLTALSARNAELNPAQDKALLRDLSELSAELNHCAQTSSQRFSATEAYARLVFERITELRESRIGECQRLGVFIERRFKPSVRYCHATEQRLLRLQQQVADLSDLLRTRIQLEVEEQNSAILHSLNRHAASQIRIQKAVEGFSIIAISYYLLSLFKLGLEGLHSLGLDVDASTATTILAPLALLVLGGLLWSKHRLPD</sequence>
<comment type="caution">
    <text evidence="1">The sequence shown here is derived from an EMBL/GenBank/DDBJ whole genome shotgun (WGS) entry which is preliminary data.</text>
</comment>
<evidence type="ECO:0000313" key="2">
    <source>
        <dbReference type="Proteomes" id="UP001589628"/>
    </source>
</evidence>
<dbReference type="RefSeq" id="WP_027311542.1">
    <property type="nucleotide sequence ID" value="NZ_JBHLZN010000002.1"/>
</dbReference>
<dbReference type="Pfam" id="PF11902">
    <property type="entry name" value="DUF3422"/>
    <property type="match status" value="1"/>
</dbReference>
<organism evidence="1 2">
    <name type="scientific">Balneatrix alpica</name>
    <dbReference type="NCBI Taxonomy" id="75684"/>
    <lineage>
        <taxon>Bacteria</taxon>
        <taxon>Pseudomonadati</taxon>
        <taxon>Pseudomonadota</taxon>
        <taxon>Gammaproteobacteria</taxon>
        <taxon>Oceanospirillales</taxon>
        <taxon>Balneatrichaceae</taxon>
        <taxon>Balneatrix</taxon>
    </lineage>
</organism>
<protein>
    <submittedName>
        <fullName evidence="1">DUF3422 domain-containing protein</fullName>
    </submittedName>
</protein>
<reference evidence="1 2" key="1">
    <citation type="submission" date="2024-09" db="EMBL/GenBank/DDBJ databases">
        <authorList>
            <person name="Sun Q."/>
            <person name="Mori K."/>
        </authorList>
    </citation>
    <scope>NUCLEOTIDE SEQUENCE [LARGE SCALE GENOMIC DNA]</scope>
    <source>
        <strain evidence="1 2">ATCC 51285</strain>
    </source>
</reference>
<dbReference type="Proteomes" id="UP001589628">
    <property type="component" value="Unassembled WGS sequence"/>
</dbReference>
<dbReference type="EMBL" id="JBHLZN010000002">
    <property type="protein sequence ID" value="MFB9886040.1"/>
    <property type="molecule type" value="Genomic_DNA"/>
</dbReference>